<evidence type="ECO:0000259" key="12">
    <source>
        <dbReference type="PROSITE" id="PS50106"/>
    </source>
</evidence>
<evidence type="ECO:0000256" key="9">
    <source>
        <dbReference type="ARBA" id="ARBA00023049"/>
    </source>
</evidence>
<dbReference type="Proteomes" id="UP001231736">
    <property type="component" value="Unassembled WGS sequence"/>
</dbReference>
<comment type="similarity">
    <text evidence="3 11">Belongs to the peptidase M50B family.</text>
</comment>
<evidence type="ECO:0000256" key="3">
    <source>
        <dbReference type="ARBA" id="ARBA00007931"/>
    </source>
</evidence>
<dbReference type="Pfam" id="PF02163">
    <property type="entry name" value="Peptidase_M50"/>
    <property type="match status" value="1"/>
</dbReference>
<dbReference type="EMBL" id="JASAYT010000007">
    <property type="protein sequence ID" value="MDP8174491.1"/>
    <property type="molecule type" value="Genomic_DNA"/>
</dbReference>
<keyword evidence="9 11" id="KW-0482">Metalloprotease</keyword>
<keyword evidence="10 11" id="KW-0472">Membrane</keyword>
<evidence type="ECO:0000256" key="7">
    <source>
        <dbReference type="ARBA" id="ARBA00022833"/>
    </source>
</evidence>
<feature type="transmembrane region" description="Helical" evidence="11">
    <location>
        <begin position="90"/>
        <end position="111"/>
    </location>
</feature>
<dbReference type="InterPro" id="IPR008915">
    <property type="entry name" value="Peptidase_M50"/>
</dbReference>
<dbReference type="CDD" id="cd06163">
    <property type="entry name" value="S2P-M50_PDZ_RseP-like"/>
    <property type="match status" value="1"/>
</dbReference>
<keyword evidence="7 11" id="KW-0862">Zinc</keyword>
<evidence type="ECO:0000256" key="11">
    <source>
        <dbReference type="RuleBase" id="RU362031"/>
    </source>
</evidence>
<keyword evidence="6 11" id="KW-0378">Hydrolase</keyword>
<keyword evidence="4" id="KW-0645">Protease</keyword>
<dbReference type="InterPro" id="IPR036034">
    <property type="entry name" value="PDZ_sf"/>
</dbReference>
<dbReference type="NCBIfam" id="TIGR00054">
    <property type="entry name" value="RIP metalloprotease RseP"/>
    <property type="match status" value="1"/>
</dbReference>
<dbReference type="PANTHER" id="PTHR42837:SF2">
    <property type="entry name" value="MEMBRANE METALLOPROTEASE ARASP2, CHLOROPLASTIC-RELATED"/>
    <property type="match status" value="1"/>
</dbReference>
<gene>
    <name evidence="13" type="primary">rseP</name>
    <name evidence="13" type="ORF">QJU97_03340</name>
</gene>
<feature type="transmembrane region" description="Helical" evidence="11">
    <location>
        <begin position="363"/>
        <end position="386"/>
    </location>
</feature>
<dbReference type="InterPro" id="IPR004387">
    <property type="entry name" value="Pept_M50_Zn"/>
</dbReference>
<accession>A0AAJ6NCY3</accession>
<evidence type="ECO:0000256" key="2">
    <source>
        <dbReference type="ARBA" id="ARBA00004141"/>
    </source>
</evidence>
<evidence type="ECO:0000256" key="8">
    <source>
        <dbReference type="ARBA" id="ARBA00022989"/>
    </source>
</evidence>
<proteinExistence type="inferred from homology"/>
<comment type="caution">
    <text evidence="13">The sequence shown here is derived from an EMBL/GenBank/DDBJ whole genome shotgun (WGS) entry which is preliminary data.</text>
</comment>
<dbReference type="PROSITE" id="PS50106">
    <property type="entry name" value="PDZ"/>
    <property type="match status" value="1"/>
</dbReference>
<keyword evidence="8 11" id="KW-1133">Transmembrane helix</keyword>
<comment type="cofactor">
    <cofactor evidence="1 11">
        <name>Zn(2+)</name>
        <dbReference type="ChEBI" id="CHEBI:29105"/>
    </cofactor>
</comment>
<evidence type="ECO:0000256" key="1">
    <source>
        <dbReference type="ARBA" id="ARBA00001947"/>
    </source>
</evidence>
<evidence type="ECO:0000256" key="10">
    <source>
        <dbReference type="ARBA" id="ARBA00023136"/>
    </source>
</evidence>
<dbReference type="PANTHER" id="PTHR42837">
    <property type="entry name" value="REGULATOR OF SIGMA-E PROTEASE RSEP"/>
    <property type="match status" value="1"/>
</dbReference>
<dbReference type="GO" id="GO:0016020">
    <property type="term" value="C:membrane"/>
    <property type="evidence" value="ECO:0007669"/>
    <property type="project" value="UniProtKB-SubCell"/>
</dbReference>
<keyword evidence="11" id="KW-0479">Metal-binding</keyword>
<evidence type="ECO:0000256" key="6">
    <source>
        <dbReference type="ARBA" id="ARBA00022801"/>
    </source>
</evidence>
<evidence type="ECO:0000313" key="13">
    <source>
        <dbReference type="EMBL" id="MDP8174491.1"/>
    </source>
</evidence>
<dbReference type="SUPFAM" id="SSF50156">
    <property type="entry name" value="PDZ domain-like"/>
    <property type="match status" value="2"/>
</dbReference>
<name>A0AAJ6NCY3_9PAST</name>
<dbReference type="CDD" id="cd23081">
    <property type="entry name" value="cpPDZ_EcRseP-like"/>
    <property type="match status" value="1"/>
</dbReference>
<dbReference type="Gene3D" id="2.30.42.10">
    <property type="match status" value="2"/>
</dbReference>
<evidence type="ECO:0000256" key="5">
    <source>
        <dbReference type="ARBA" id="ARBA00022692"/>
    </source>
</evidence>
<comment type="subcellular location">
    <subcellularLocation>
        <location evidence="2">Membrane</location>
        <topology evidence="2">Multi-pass membrane protein</topology>
    </subcellularLocation>
</comment>
<dbReference type="SMART" id="SM00228">
    <property type="entry name" value="PDZ"/>
    <property type="match status" value="2"/>
</dbReference>
<keyword evidence="5 11" id="KW-0812">Transmembrane</keyword>
<protein>
    <recommendedName>
        <fullName evidence="11">Zinc metalloprotease</fullName>
        <ecNumber evidence="11">3.4.24.-</ecNumber>
    </recommendedName>
</protein>
<dbReference type="Pfam" id="PF17820">
    <property type="entry name" value="PDZ_6"/>
    <property type="match status" value="1"/>
</dbReference>
<dbReference type="InterPro" id="IPR001478">
    <property type="entry name" value="PDZ"/>
</dbReference>
<dbReference type="GO" id="GO:0046872">
    <property type="term" value="F:metal ion binding"/>
    <property type="evidence" value="ECO:0007669"/>
    <property type="project" value="UniProtKB-KW"/>
</dbReference>
<dbReference type="EC" id="3.4.24.-" evidence="11"/>
<feature type="transmembrane region" description="Helical" evidence="11">
    <location>
        <begin position="414"/>
        <end position="431"/>
    </location>
</feature>
<reference evidence="13" key="1">
    <citation type="journal article" date="2023" name="Front. Microbiol.">
        <title>Phylogeography and host specificity of Pasteurellaceae pathogenic to sea-farmed fish in the north-east Atlantic.</title>
        <authorList>
            <person name="Gulla S."/>
            <person name="Colquhoun D.J."/>
            <person name="Olsen A.B."/>
            <person name="Spilsberg B."/>
            <person name="Lagesen K."/>
            <person name="Aakesson C.P."/>
            <person name="Strom S."/>
            <person name="Manji F."/>
            <person name="Birkbeck T.H."/>
            <person name="Nilsen H.K."/>
        </authorList>
    </citation>
    <scope>NUCLEOTIDE SEQUENCE</scope>
    <source>
        <strain evidence="13">98B1</strain>
    </source>
</reference>
<evidence type="ECO:0000313" key="14">
    <source>
        <dbReference type="Proteomes" id="UP001231736"/>
    </source>
</evidence>
<sequence length="437" mass="48805">MMATFAFLFLICVLVAVHEYGHFLAARICGVRVLRFSIGFGKVLWQRVDKKGTEWVVSLIPLGGYVKMLNDEEGFSDAERYDTKTVWQRMLIILAGPVANFIFAIFAYWAVFISGVPTLKPVVGEVIPNTIVAQAKVPSEFEIKEVNGINVQSWEEVALALIGNVGSSKVTLSGNIIEQHYSQNFTLDLSHWVFNGNKENPLTSLGIRPKASVVEPIIKTVVKDSAAEQAGLKEGDKILQINQSSFDWRYLVKEVQKGDSVQLKIERNQQILQFDVQPLKSAKEARYVIGIAPKYQLLSEKYRTNLKYDIITSLWKSLEKVTTLIHTVIQFIGNLITGDLSLNNMGGPIAMAKGAVASAETGLIYYLSFMALISVNLGVMNLFPILPLDGGQFILLSIEAIRGKQISLYLQQKFQQIGMLFVMVLMVFALYNDLIHF</sequence>
<dbReference type="GO" id="GO:0004222">
    <property type="term" value="F:metalloendopeptidase activity"/>
    <property type="evidence" value="ECO:0007669"/>
    <property type="project" value="InterPro"/>
</dbReference>
<dbReference type="RefSeq" id="WP_306375600.1">
    <property type="nucleotide sequence ID" value="NZ_JASAYT010000007.1"/>
</dbReference>
<organism evidence="13 14">
    <name type="scientific">Phocoenobacter skyensis</name>
    <dbReference type="NCBI Taxonomy" id="97481"/>
    <lineage>
        <taxon>Bacteria</taxon>
        <taxon>Pseudomonadati</taxon>
        <taxon>Pseudomonadota</taxon>
        <taxon>Gammaproteobacteria</taxon>
        <taxon>Pasteurellales</taxon>
        <taxon>Pasteurellaceae</taxon>
        <taxon>Phocoenobacter</taxon>
    </lineage>
</organism>
<evidence type="ECO:0000256" key="4">
    <source>
        <dbReference type="ARBA" id="ARBA00022670"/>
    </source>
</evidence>
<dbReference type="InterPro" id="IPR041489">
    <property type="entry name" value="PDZ_6"/>
</dbReference>
<dbReference type="AlphaFoldDB" id="A0AAJ6NCY3"/>
<feature type="domain" description="PDZ" evidence="12">
    <location>
        <begin position="205"/>
        <end position="263"/>
    </location>
</feature>
<dbReference type="GO" id="GO:0006508">
    <property type="term" value="P:proteolysis"/>
    <property type="evidence" value="ECO:0007669"/>
    <property type="project" value="UniProtKB-KW"/>
</dbReference>